<evidence type="ECO:0000313" key="3">
    <source>
        <dbReference type="Proteomes" id="UP001174691"/>
    </source>
</evidence>
<feature type="region of interest" description="Disordered" evidence="1">
    <location>
        <begin position="25"/>
        <end position="69"/>
    </location>
</feature>
<gene>
    <name evidence="2" type="ORF">NKR19_g10229</name>
</gene>
<feature type="compositionally biased region" description="Basic and acidic residues" evidence="1">
    <location>
        <begin position="25"/>
        <end position="55"/>
    </location>
</feature>
<keyword evidence="3" id="KW-1185">Reference proteome</keyword>
<protein>
    <submittedName>
        <fullName evidence="2">Uncharacterized protein</fullName>
    </submittedName>
</protein>
<reference evidence="2" key="1">
    <citation type="submission" date="2022-07" db="EMBL/GenBank/DDBJ databases">
        <title>Fungi with potential for degradation of polypropylene.</title>
        <authorList>
            <person name="Gostincar C."/>
        </authorList>
    </citation>
    <scope>NUCLEOTIDE SEQUENCE</scope>
    <source>
        <strain evidence="2">EXF-13287</strain>
    </source>
</reference>
<organism evidence="2 3">
    <name type="scientific">Coniochaeta hoffmannii</name>
    <dbReference type="NCBI Taxonomy" id="91930"/>
    <lineage>
        <taxon>Eukaryota</taxon>
        <taxon>Fungi</taxon>
        <taxon>Dikarya</taxon>
        <taxon>Ascomycota</taxon>
        <taxon>Pezizomycotina</taxon>
        <taxon>Sordariomycetes</taxon>
        <taxon>Sordariomycetidae</taxon>
        <taxon>Coniochaetales</taxon>
        <taxon>Coniochaetaceae</taxon>
        <taxon>Coniochaeta</taxon>
    </lineage>
</organism>
<dbReference type="AlphaFoldDB" id="A0AA38R7E0"/>
<accession>A0AA38R7E0</accession>
<proteinExistence type="predicted"/>
<sequence>MEKSMRTHREEQRRREAERRALELRRREEEERCGREAELRAADGRGRDGERRGRCVDAGGLGLSGGEDVIGKEDDAEVLADWNADRPESQDARDAAAEQLEPFDLDQDLEQELLEAELTVDIKSPAHLAVGDIQDKLEKDPKTWVASQETDYGDLDVTVEELDDFL</sequence>
<name>A0AA38R7E0_9PEZI</name>
<evidence type="ECO:0000313" key="2">
    <source>
        <dbReference type="EMBL" id="KAJ9129704.1"/>
    </source>
</evidence>
<evidence type="ECO:0000256" key="1">
    <source>
        <dbReference type="SAM" id="MobiDB-lite"/>
    </source>
</evidence>
<dbReference type="EMBL" id="JANBVN010000311">
    <property type="protein sequence ID" value="KAJ9129704.1"/>
    <property type="molecule type" value="Genomic_DNA"/>
</dbReference>
<dbReference type="Proteomes" id="UP001174691">
    <property type="component" value="Unassembled WGS sequence"/>
</dbReference>
<comment type="caution">
    <text evidence="2">The sequence shown here is derived from an EMBL/GenBank/DDBJ whole genome shotgun (WGS) entry which is preliminary data.</text>
</comment>